<gene>
    <name evidence="1" type="ORF">AGOS_AGL037W</name>
</gene>
<dbReference type="InParanoid" id="Q750I8"/>
<name>Q750I8_EREGS</name>
<keyword evidence="2" id="KW-1185">Reference proteome</keyword>
<reference evidence="1 2" key="1">
    <citation type="journal article" date="2004" name="Science">
        <title>The Ashbya gossypii genome as a tool for mapping the ancient Saccharomyces cerevisiae genome.</title>
        <authorList>
            <person name="Dietrich F.S."/>
            <person name="Voegeli S."/>
            <person name="Brachat S."/>
            <person name="Lerch A."/>
            <person name="Gates K."/>
            <person name="Steiner S."/>
            <person name="Mohr C."/>
            <person name="Pohlmann R."/>
            <person name="Luedi P."/>
            <person name="Choi S."/>
            <person name="Wing R.A."/>
            <person name="Flavier A."/>
            <person name="Gaffney T.D."/>
            <person name="Philippsen P."/>
        </authorList>
    </citation>
    <scope>NUCLEOTIDE SEQUENCE [LARGE SCALE GENOMIC DNA]</scope>
    <source>
        <strain evidence="2">ATCC 10895 / CBS 109.51 / FGSC 9923 / NRRL Y-1056</strain>
    </source>
</reference>
<dbReference type="Proteomes" id="UP000000591">
    <property type="component" value="Chromosome VII"/>
</dbReference>
<protein>
    <submittedName>
        <fullName evidence="1">AGL037Wp</fullName>
    </submittedName>
</protein>
<evidence type="ECO:0000313" key="1">
    <source>
        <dbReference type="EMBL" id="AAS54453.1"/>
    </source>
</evidence>
<dbReference type="GeneID" id="4622928"/>
<dbReference type="RefSeq" id="NP_986629.1">
    <property type="nucleotide sequence ID" value="NM_211691.1"/>
</dbReference>
<organism evidence="1 2">
    <name type="scientific">Eremothecium gossypii (strain ATCC 10895 / CBS 109.51 / FGSC 9923 / NRRL Y-1056)</name>
    <name type="common">Yeast</name>
    <name type="synonym">Ashbya gossypii</name>
    <dbReference type="NCBI Taxonomy" id="284811"/>
    <lineage>
        <taxon>Eukaryota</taxon>
        <taxon>Fungi</taxon>
        <taxon>Dikarya</taxon>
        <taxon>Ascomycota</taxon>
        <taxon>Saccharomycotina</taxon>
        <taxon>Saccharomycetes</taxon>
        <taxon>Saccharomycetales</taxon>
        <taxon>Saccharomycetaceae</taxon>
        <taxon>Eremothecium</taxon>
    </lineage>
</organism>
<dbReference type="KEGG" id="ago:AGOS_AGL037W"/>
<reference evidence="2" key="2">
    <citation type="journal article" date="2013" name="G3 (Bethesda)">
        <title>Genomes of Ashbya fungi isolated from insects reveal four mating-type loci, numerous translocations, lack of transposons, and distinct gene duplications.</title>
        <authorList>
            <person name="Dietrich F.S."/>
            <person name="Voegeli S."/>
            <person name="Kuo S."/>
            <person name="Philippsen P."/>
        </authorList>
    </citation>
    <scope>GENOME REANNOTATION</scope>
    <source>
        <strain evidence="2">ATCC 10895 / CBS 109.51 / FGSC 9923 / NRRL Y-1056</strain>
    </source>
</reference>
<sequence>MVLLSLPIVCETRDRVSRYSQAARCTTAWRANLFSKWNTKTVLFSGHISELFLSCFRYLSLRPRQLGMTAVSALGGGGRAAASVGIVAASGWPRAATGTHGSAAAEGTQARGHAPLFCPTQHFLPICWCDRETITDRIGRIARDSHGADRRLGYDRLGLCDCCGGGQRGALHAAP</sequence>
<evidence type="ECO:0000313" key="2">
    <source>
        <dbReference type="Proteomes" id="UP000000591"/>
    </source>
</evidence>
<accession>Q750I8</accession>
<proteinExistence type="predicted"/>
<dbReference type="OrthoDB" id="10574296at2759"/>
<dbReference type="HOGENOM" id="CLU_1532170_0_0_1"/>
<dbReference type="EMBL" id="AE016820">
    <property type="protein sequence ID" value="AAS54453.1"/>
    <property type="molecule type" value="Genomic_DNA"/>
</dbReference>
<dbReference type="AlphaFoldDB" id="Q750I8"/>